<dbReference type="Gene3D" id="3.30.160.60">
    <property type="entry name" value="Classic Zinc Finger"/>
    <property type="match status" value="1"/>
</dbReference>
<organism evidence="4 5">
    <name type="scientific">Mya arenaria</name>
    <name type="common">Soft-shell clam</name>
    <dbReference type="NCBI Taxonomy" id="6604"/>
    <lineage>
        <taxon>Eukaryota</taxon>
        <taxon>Metazoa</taxon>
        <taxon>Spiralia</taxon>
        <taxon>Lophotrochozoa</taxon>
        <taxon>Mollusca</taxon>
        <taxon>Bivalvia</taxon>
        <taxon>Autobranchia</taxon>
        <taxon>Heteroconchia</taxon>
        <taxon>Euheterodonta</taxon>
        <taxon>Imparidentia</taxon>
        <taxon>Neoheterodontei</taxon>
        <taxon>Myida</taxon>
        <taxon>Myoidea</taxon>
        <taxon>Myidae</taxon>
        <taxon>Mya</taxon>
    </lineage>
</organism>
<dbReference type="Pfam" id="PF00643">
    <property type="entry name" value="zf-B_box"/>
    <property type="match status" value="1"/>
</dbReference>
<evidence type="ECO:0000256" key="2">
    <source>
        <dbReference type="SAM" id="Coils"/>
    </source>
</evidence>
<sequence>MPWHQIRLSVKCACNEHAVGYCKTCGNIGETCVEIHKTGRAFKIHILNMYEKDGCNPRRILCDIIQEMCTHHPTERTALFCKTHETLICGRCLQSDHVSSCGGYDVDMCKDATHINCDPPNDTTVALYIIRDIAGDIKQMKEEIDQRIETNNTNVVKGNKELDSLEIKLKGKVQDSIRGFSQETCTTNDFNLDANSMGSASQEMQMARKGLEKESLQAKQSLEKTEKTRKELCDKLKHVKHDLETSEKTRNKYDRELLQSNNVIELCE</sequence>
<dbReference type="CDD" id="cd19756">
    <property type="entry name" value="Bbox2"/>
    <property type="match status" value="1"/>
</dbReference>
<reference evidence="4" key="1">
    <citation type="submission" date="2022-11" db="EMBL/GenBank/DDBJ databases">
        <title>Centuries of genome instability and evolution in soft-shell clam transmissible cancer (bioRxiv).</title>
        <authorList>
            <person name="Hart S.F.M."/>
            <person name="Yonemitsu M.A."/>
            <person name="Giersch R.M."/>
            <person name="Beal B.F."/>
            <person name="Arriagada G."/>
            <person name="Davis B.W."/>
            <person name="Ostrander E.A."/>
            <person name="Goff S.P."/>
            <person name="Metzger M.J."/>
        </authorList>
    </citation>
    <scope>NUCLEOTIDE SEQUENCE</scope>
    <source>
        <strain evidence="4">MELC-2E11</strain>
        <tissue evidence="4">Siphon/mantle</tissue>
    </source>
</reference>
<feature type="non-terminal residue" evidence="4">
    <location>
        <position position="1"/>
    </location>
</feature>
<gene>
    <name evidence="4" type="ORF">MAR_035536</name>
</gene>
<dbReference type="InterPro" id="IPR000315">
    <property type="entry name" value="Znf_B-box"/>
</dbReference>
<dbReference type="SUPFAM" id="SSF57845">
    <property type="entry name" value="B-box zinc-binding domain"/>
    <property type="match status" value="1"/>
</dbReference>
<dbReference type="PROSITE" id="PS50119">
    <property type="entry name" value="ZF_BBOX"/>
    <property type="match status" value="1"/>
</dbReference>
<dbReference type="Proteomes" id="UP001164746">
    <property type="component" value="Chromosome 7"/>
</dbReference>
<keyword evidence="2" id="KW-0175">Coiled coil</keyword>
<keyword evidence="5" id="KW-1185">Reference proteome</keyword>
<evidence type="ECO:0000256" key="1">
    <source>
        <dbReference type="PROSITE-ProRule" id="PRU00024"/>
    </source>
</evidence>
<dbReference type="EMBL" id="CP111018">
    <property type="protein sequence ID" value="WAR10460.1"/>
    <property type="molecule type" value="Genomic_DNA"/>
</dbReference>
<accession>A0ABY7EKE8</accession>
<keyword evidence="1" id="KW-0862">Zinc</keyword>
<keyword evidence="1" id="KW-0479">Metal-binding</keyword>
<feature type="coiled-coil region" evidence="2">
    <location>
        <begin position="208"/>
        <end position="242"/>
    </location>
</feature>
<evidence type="ECO:0000313" key="4">
    <source>
        <dbReference type="EMBL" id="WAR10460.1"/>
    </source>
</evidence>
<keyword evidence="1" id="KW-0863">Zinc-finger</keyword>
<proteinExistence type="predicted"/>
<feature type="domain" description="B box-type" evidence="3">
    <location>
        <begin position="64"/>
        <end position="97"/>
    </location>
</feature>
<name>A0ABY7EKE8_MYAAR</name>
<evidence type="ECO:0000313" key="5">
    <source>
        <dbReference type="Proteomes" id="UP001164746"/>
    </source>
</evidence>
<evidence type="ECO:0000259" key="3">
    <source>
        <dbReference type="PROSITE" id="PS50119"/>
    </source>
</evidence>
<protein>
    <recommendedName>
        <fullName evidence="3">B box-type domain-containing protein</fullName>
    </recommendedName>
</protein>